<name>A0AAD5P7B3_9FUNG</name>
<dbReference type="AlphaFoldDB" id="A0AAD5P7B3"/>
<reference evidence="1" key="2">
    <citation type="submission" date="2023-02" db="EMBL/GenBank/DDBJ databases">
        <authorList>
            <consortium name="DOE Joint Genome Institute"/>
            <person name="Mondo S.J."/>
            <person name="Chang Y."/>
            <person name="Wang Y."/>
            <person name="Ahrendt S."/>
            <person name="Andreopoulos W."/>
            <person name="Barry K."/>
            <person name="Beard J."/>
            <person name="Benny G.L."/>
            <person name="Blankenship S."/>
            <person name="Bonito G."/>
            <person name="Cuomo C."/>
            <person name="Desiro A."/>
            <person name="Gervers K.A."/>
            <person name="Hundley H."/>
            <person name="Kuo A."/>
            <person name="LaButti K."/>
            <person name="Lang B.F."/>
            <person name="Lipzen A."/>
            <person name="O'Donnell K."/>
            <person name="Pangilinan J."/>
            <person name="Reynolds N."/>
            <person name="Sandor L."/>
            <person name="Smith M.W."/>
            <person name="Tsang A."/>
            <person name="Grigoriev I.V."/>
            <person name="Stajich J.E."/>
            <person name="Spatafora J.W."/>
        </authorList>
    </citation>
    <scope>NUCLEOTIDE SEQUENCE</scope>
    <source>
        <strain evidence="1">RSA 2281</strain>
    </source>
</reference>
<reference evidence="1" key="1">
    <citation type="journal article" date="2022" name="IScience">
        <title>Evolution of zygomycete secretomes and the origins of terrestrial fungal ecologies.</title>
        <authorList>
            <person name="Chang Y."/>
            <person name="Wang Y."/>
            <person name="Mondo S."/>
            <person name="Ahrendt S."/>
            <person name="Andreopoulos W."/>
            <person name="Barry K."/>
            <person name="Beard J."/>
            <person name="Benny G.L."/>
            <person name="Blankenship S."/>
            <person name="Bonito G."/>
            <person name="Cuomo C."/>
            <person name="Desiro A."/>
            <person name="Gervers K.A."/>
            <person name="Hundley H."/>
            <person name="Kuo A."/>
            <person name="LaButti K."/>
            <person name="Lang B.F."/>
            <person name="Lipzen A."/>
            <person name="O'Donnell K."/>
            <person name="Pangilinan J."/>
            <person name="Reynolds N."/>
            <person name="Sandor L."/>
            <person name="Smith M.E."/>
            <person name="Tsang A."/>
            <person name="Grigoriev I.V."/>
            <person name="Stajich J.E."/>
            <person name="Spatafora J.W."/>
        </authorList>
    </citation>
    <scope>NUCLEOTIDE SEQUENCE</scope>
    <source>
        <strain evidence="1">RSA 2281</strain>
    </source>
</reference>
<keyword evidence="2" id="KW-1185">Reference proteome</keyword>
<feature type="non-terminal residue" evidence="1">
    <location>
        <position position="1"/>
    </location>
</feature>
<proteinExistence type="predicted"/>
<gene>
    <name evidence="1" type="ORF">BDA99DRAFT_448474</name>
</gene>
<organism evidence="1 2">
    <name type="scientific">Phascolomyces articulosus</name>
    <dbReference type="NCBI Taxonomy" id="60185"/>
    <lineage>
        <taxon>Eukaryota</taxon>
        <taxon>Fungi</taxon>
        <taxon>Fungi incertae sedis</taxon>
        <taxon>Mucoromycota</taxon>
        <taxon>Mucoromycotina</taxon>
        <taxon>Mucoromycetes</taxon>
        <taxon>Mucorales</taxon>
        <taxon>Lichtheimiaceae</taxon>
        <taxon>Phascolomyces</taxon>
    </lineage>
</organism>
<evidence type="ECO:0000313" key="2">
    <source>
        <dbReference type="Proteomes" id="UP001209540"/>
    </source>
</evidence>
<evidence type="ECO:0000313" key="1">
    <source>
        <dbReference type="EMBL" id="KAI9244384.1"/>
    </source>
</evidence>
<dbReference type="EMBL" id="JAIXMP010000060">
    <property type="protein sequence ID" value="KAI9244384.1"/>
    <property type="molecule type" value="Genomic_DNA"/>
</dbReference>
<comment type="caution">
    <text evidence="1">The sequence shown here is derived from an EMBL/GenBank/DDBJ whole genome shotgun (WGS) entry which is preliminary data.</text>
</comment>
<evidence type="ECO:0008006" key="3">
    <source>
        <dbReference type="Google" id="ProtNLM"/>
    </source>
</evidence>
<dbReference type="Proteomes" id="UP001209540">
    <property type="component" value="Unassembled WGS sequence"/>
</dbReference>
<sequence length="50" mass="5632">WHLVQVLPIHNKGPTDDPANFRLISLTSIFCKIIEKCIKDLLVSIAPYLG</sequence>
<protein>
    <recommendedName>
        <fullName evidence="3">Reverse transcriptase</fullName>
    </recommendedName>
</protein>
<accession>A0AAD5P7B3</accession>